<keyword evidence="11" id="KW-1133">Transmembrane helix</keyword>
<evidence type="ECO:0000256" key="9">
    <source>
        <dbReference type="PROSITE-ProRule" id="PRU00175"/>
    </source>
</evidence>
<dbReference type="GO" id="GO:0016567">
    <property type="term" value="P:protein ubiquitination"/>
    <property type="evidence" value="ECO:0007669"/>
    <property type="project" value="UniProtKB-UniPathway"/>
</dbReference>
<dbReference type="Pfam" id="PF13639">
    <property type="entry name" value="zf-RING_2"/>
    <property type="match status" value="1"/>
</dbReference>
<comment type="pathway">
    <text evidence="2">Protein modification; protein ubiquitination.</text>
</comment>
<comment type="caution">
    <text evidence="13">The sequence shown here is derived from an EMBL/GenBank/DDBJ whole genome shotgun (WGS) entry which is preliminary data.</text>
</comment>
<evidence type="ECO:0000256" key="1">
    <source>
        <dbReference type="ARBA" id="ARBA00000900"/>
    </source>
</evidence>
<dbReference type="PROSITE" id="PS50089">
    <property type="entry name" value="ZF_RING_2"/>
    <property type="match status" value="1"/>
</dbReference>
<dbReference type="GO" id="GO:0061630">
    <property type="term" value="F:ubiquitin protein ligase activity"/>
    <property type="evidence" value="ECO:0007669"/>
    <property type="project" value="UniProtKB-EC"/>
</dbReference>
<gene>
    <name evidence="13" type="ORF">DM860_003138</name>
</gene>
<accession>A0A328D1H1</accession>
<dbReference type="GO" id="GO:0008270">
    <property type="term" value="F:zinc ion binding"/>
    <property type="evidence" value="ECO:0007669"/>
    <property type="project" value="UniProtKB-KW"/>
</dbReference>
<comment type="catalytic activity">
    <reaction evidence="1">
        <text>S-ubiquitinyl-[E2 ubiquitin-conjugating enzyme]-L-cysteine + [acceptor protein]-L-lysine = [E2 ubiquitin-conjugating enzyme]-L-cysteine + N(6)-ubiquitinyl-[acceptor protein]-L-lysine.</text>
        <dbReference type="EC" id="2.3.2.27"/>
    </reaction>
</comment>
<keyword evidence="6 9" id="KW-0863">Zinc-finger</keyword>
<feature type="compositionally biased region" description="Basic and acidic residues" evidence="10">
    <location>
        <begin position="229"/>
        <end position="243"/>
    </location>
</feature>
<name>A0A328D1H1_9ASTE</name>
<evidence type="ECO:0000256" key="6">
    <source>
        <dbReference type="ARBA" id="ARBA00022771"/>
    </source>
</evidence>
<dbReference type="PANTHER" id="PTHR46913:SF19">
    <property type="entry name" value="RING-TYPE E3 UBIQUITIN TRANSFERASE"/>
    <property type="match status" value="1"/>
</dbReference>
<feature type="domain" description="RING-type" evidence="12">
    <location>
        <begin position="174"/>
        <end position="216"/>
    </location>
</feature>
<keyword evidence="11" id="KW-0472">Membrane</keyword>
<dbReference type="UniPathway" id="UPA00143"/>
<keyword evidence="11" id="KW-0812">Transmembrane</keyword>
<evidence type="ECO:0000313" key="13">
    <source>
        <dbReference type="EMBL" id="RAL39605.1"/>
    </source>
</evidence>
<keyword evidence="8" id="KW-0862">Zinc</keyword>
<evidence type="ECO:0000256" key="7">
    <source>
        <dbReference type="ARBA" id="ARBA00022786"/>
    </source>
</evidence>
<evidence type="ECO:0000256" key="2">
    <source>
        <dbReference type="ARBA" id="ARBA00004906"/>
    </source>
</evidence>
<evidence type="ECO:0000313" key="14">
    <source>
        <dbReference type="Proteomes" id="UP000249390"/>
    </source>
</evidence>
<evidence type="ECO:0000256" key="4">
    <source>
        <dbReference type="ARBA" id="ARBA00022679"/>
    </source>
</evidence>
<dbReference type="SUPFAM" id="SSF57850">
    <property type="entry name" value="RING/U-box"/>
    <property type="match status" value="1"/>
</dbReference>
<protein>
    <recommendedName>
        <fullName evidence="3">RING-type E3 ubiquitin transferase</fullName>
        <ecNumber evidence="3">2.3.2.27</ecNumber>
    </recommendedName>
</protein>
<sequence>MGSRRRKLQLTRPDPIPAGEKQCTKFCDPSRNYDGLCPLLCLPLCFSTCKQTLLLPRRPPLLPLPPPPDFAASSAVHTASHFRGPVFLSILAAVAAITFFLVYYAIVKSSAGGGGSRTPPAEEEEEEDGGVERLGDTVVEHPIWYIRTAGLGSSIINRITVCRYERREGLKECCSVCLSEFEGGEMVRILPKCHHTFHVNCIDTWLRSHTNCPICRSAIVAVHHHHHHQQQEAIHHHDDHQEENNISDNSSRREEEMVLGHDEDLEGDRGGVVGNYEVIHMNEGGSGRIIMIRRSASMDFCVRMKRSYSCSCSSSSFSAVMNESRRMRSLSCNGAIFSSRYNRYWKA</sequence>
<reference evidence="13 14" key="1">
    <citation type="submission" date="2018-06" db="EMBL/GenBank/DDBJ databases">
        <title>The Genome of Cuscuta australis (Dodder) Provides Insight into the Evolution of Plant Parasitism.</title>
        <authorList>
            <person name="Liu H."/>
        </authorList>
    </citation>
    <scope>NUCLEOTIDE SEQUENCE [LARGE SCALE GENOMIC DNA]</scope>
    <source>
        <strain evidence="14">cv. Yunnan</strain>
        <tissue evidence="13">Vines</tissue>
    </source>
</reference>
<feature type="region of interest" description="Disordered" evidence="10">
    <location>
        <begin position="111"/>
        <end position="130"/>
    </location>
</feature>
<keyword evidence="4" id="KW-0808">Transferase</keyword>
<feature type="region of interest" description="Disordered" evidence="10">
    <location>
        <begin position="226"/>
        <end position="255"/>
    </location>
</feature>
<dbReference type="EMBL" id="NQVE01000200">
    <property type="protein sequence ID" value="RAL39605.1"/>
    <property type="molecule type" value="Genomic_DNA"/>
</dbReference>
<evidence type="ECO:0000259" key="12">
    <source>
        <dbReference type="PROSITE" id="PS50089"/>
    </source>
</evidence>
<dbReference type="EC" id="2.3.2.27" evidence="3"/>
<evidence type="ECO:0000256" key="3">
    <source>
        <dbReference type="ARBA" id="ARBA00012483"/>
    </source>
</evidence>
<dbReference type="Proteomes" id="UP000249390">
    <property type="component" value="Unassembled WGS sequence"/>
</dbReference>
<evidence type="ECO:0000256" key="8">
    <source>
        <dbReference type="ARBA" id="ARBA00022833"/>
    </source>
</evidence>
<evidence type="ECO:0000256" key="10">
    <source>
        <dbReference type="SAM" id="MobiDB-lite"/>
    </source>
</evidence>
<dbReference type="PANTHER" id="PTHR46913">
    <property type="entry name" value="RING-H2 FINGER PROTEIN ATL16"/>
    <property type="match status" value="1"/>
</dbReference>
<evidence type="ECO:0000256" key="11">
    <source>
        <dbReference type="SAM" id="Phobius"/>
    </source>
</evidence>
<keyword evidence="5" id="KW-0479">Metal-binding</keyword>
<evidence type="ECO:0000256" key="5">
    <source>
        <dbReference type="ARBA" id="ARBA00022723"/>
    </source>
</evidence>
<proteinExistence type="predicted"/>
<organism evidence="13 14">
    <name type="scientific">Cuscuta australis</name>
    <dbReference type="NCBI Taxonomy" id="267555"/>
    <lineage>
        <taxon>Eukaryota</taxon>
        <taxon>Viridiplantae</taxon>
        <taxon>Streptophyta</taxon>
        <taxon>Embryophyta</taxon>
        <taxon>Tracheophyta</taxon>
        <taxon>Spermatophyta</taxon>
        <taxon>Magnoliopsida</taxon>
        <taxon>eudicotyledons</taxon>
        <taxon>Gunneridae</taxon>
        <taxon>Pentapetalae</taxon>
        <taxon>asterids</taxon>
        <taxon>lamiids</taxon>
        <taxon>Solanales</taxon>
        <taxon>Convolvulaceae</taxon>
        <taxon>Cuscuteae</taxon>
        <taxon>Cuscuta</taxon>
        <taxon>Cuscuta subgen. Grammica</taxon>
        <taxon>Cuscuta sect. Cleistogrammica</taxon>
    </lineage>
</organism>
<dbReference type="InterPro" id="IPR001841">
    <property type="entry name" value="Znf_RING"/>
</dbReference>
<dbReference type="AlphaFoldDB" id="A0A328D1H1"/>
<dbReference type="InterPro" id="IPR044600">
    <property type="entry name" value="ATL1/ATL16-like"/>
</dbReference>
<keyword evidence="7" id="KW-0833">Ubl conjugation pathway</keyword>
<dbReference type="SMART" id="SM00184">
    <property type="entry name" value="RING"/>
    <property type="match status" value="1"/>
</dbReference>
<feature type="transmembrane region" description="Helical" evidence="11">
    <location>
        <begin position="86"/>
        <end position="106"/>
    </location>
</feature>
<dbReference type="Gene3D" id="3.30.40.10">
    <property type="entry name" value="Zinc/RING finger domain, C3HC4 (zinc finger)"/>
    <property type="match status" value="1"/>
</dbReference>
<dbReference type="InterPro" id="IPR013083">
    <property type="entry name" value="Znf_RING/FYVE/PHD"/>
</dbReference>
<dbReference type="CDD" id="cd16461">
    <property type="entry name" value="RING-H2_EL5-like"/>
    <property type="match status" value="1"/>
</dbReference>
<keyword evidence="14" id="KW-1185">Reference proteome</keyword>